<evidence type="ECO:0000313" key="1">
    <source>
        <dbReference type="EMBL" id="MBD8036042.1"/>
    </source>
</evidence>
<name>A0ABR8XVR9_9BACL</name>
<dbReference type="InterPro" id="IPR050275">
    <property type="entry name" value="PGM_Phosphatase"/>
</dbReference>
<dbReference type="SMART" id="SM00855">
    <property type="entry name" value="PGAM"/>
    <property type="match status" value="1"/>
</dbReference>
<sequence>MNTEIYFVRHAHSVFDIENEEFRGLSDKGRKDAEKVKEILSLESIDHIVSSSYVRAIQTVEGLSKLINKEIEKDYRFREGCLAAIDYIFEDPVEAFKYSMENPNFSYPGGESSNEVKERGLAALNELLHKYKGKKIVIGIHGNIMSNIMHHFDRTYDFNFWKSTTKPDIYKLTISESNQLLNIVRLWEESLIHES</sequence>
<proteinExistence type="predicted"/>
<keyword evidence="2" id="KW-1185">Reference proteome</keyword>
<dbReference type="PANTHER" id="PTHR48100:SF59">
    <property type="entry name" value="ADENOSYLCOBALAMIN_ALPHA-RIBAZOLE PHOSPHATASE"/>
    <property type="match status" value="1"/>
</dbReference>
<dbReference type="InterPro" id="IPR029033">
    <property type="entry name" value="His_PPase_superfam"/>
</dbReference>
<dbReference type="Pfam" id="PF00300">
    <property type="entry name" value="His_Phos_1"/>
    <property type="match status" value="1"/>
</dbReference>
<dbReference type="Proteomes" id="UP000619101">
    <property type="component" value="Unassembled WGS sequence"/>
</dbReference>
<dbReference type="Gene3D" id="3.40.50.1240">
    <property type="entry name" value="Phosphoglycerate mutase-like"/>
    <property type="match status" value="1"/>
</dbReference>
<dbReference type="InterPro" id="IPR013078">
    <property type="entry name" value="His_Pase_superF_clade-1"/>
</dbReference>
<dbReference type="EMBL" id="JACSPZ010000002">
    <property type="protein sequence ID" value="MBD8036042.1"/>
    <property type="molecule type" value="Genomic_DNA"/>
</dbReference>
<dbReference type="SUPFAM" id="SSF53254">
    <property type="entry name" value="Phosphoglycerate mutase-like"/>
    <property type="match status" value="1"/>
</dbReference>
<dbReference type="PANTHER" id="PTHR48100">
    <property type="entry name" value="BROAD-SPECIFICITY PHOSPHATASE YOR283W-RELATED"/>
    <property type="match status" value="1"/>
</dbReference>
<dbReference type="RefSeq" id="WP_191699009.1">
    <property type="nucleotide sequence ID" value="NZ_JACSPZ010000002.1"/>
</dbReference>
<organism evidence="1 2">
    <name type="scientific">Solibacillus faecavium</name>
    <dbReference type="NCBI Taxonomy" id="2762221"/>
    <lineage>
        <taxon>Bacteria</taxon>
        <taxon>Bacillati</taxon>
        <taxon>Bacillota</taxon>
        <taxon>Bacilli</taxon>
        <taxon>Bacillales</taxon>
        <taxon>Caryophanaceae</taxon>
        <taxon>Solibacillus</taxon>
    </lineage>
</organism>
<protein>
    <submittedName>
        <fullName evidence="1">Histidine phosphatase family protein</fullName>
    </submittedName>
</protein>
<evidence type="ECO:0000313" key="2">
    <source>
        <dbReference type="Proteomes" id="UP000619101"/>
    </source>
</evidence>
<accession>A0ABR8XVR9</accession>
<reference evidence="1 2" key="1">
    <citation type="submission" date="2020-08" db="EMBL/GenBank/DDBJ databases">
        <title>A Genomic Blueprint of the Chicken Gut Microbiome.</title>
        <authorList>
            <person name="Gilroy R."/>
            <person name="Ravi A."/>
            <person name="Getino M."/>
            <person name="Pursley I."/>
            <person name="Horton D.L."/>
            <person name="Alikhan N.-F."/>
            <person name="Baker D."/>
            <person name="Gharbi K."/>
            <person name="Hall N."/>
            <person name="Watson M."/>
            <person name="Adriaenssens E.M."/>
            <person name="Foster-Nyarko E."/>
            <person name="Jarju S."/>
            <person name="Secka A."/>
            <person name="Antonio M."/>
            <person name="Oren A."/>
            <person name="Chaudhuri R."/>
            <person name="La Ragione R.M."/>
            <person name="Hildebrand F."/>
            <person name="Pallen M.J."/>
        </authorList>
    </citation>
    <scope>NUCLEOTIDE SEQUENCE [LARGE SCALE GENOMIC DNA]</scope>
    <source>
        <strain evidence="1 2">A46</strain>
    </source>
</reference>
<dbReference type="CDD" id="cd07067">
    <property type="entry name" value="HP_PGM_like"/>
    <property type="match status" value="1"/>
</dbReference>
<gene>
    <name evidence="1" type="ORF">H9635_04760</name>
</gene>
<comment type="caution">
    <text evidence="1">The sequence shown here is derived from an EMBL/GenBank/DDBJ whole genome shotgun (WGS) entry which is preliminary data.</text>
</comment>